<dbReference type="Proteomes" id="UP000444960">
    <property type="component" value="Unassembled WGS sequence"/>
</dbReference>
<dbReference type="OrthoDB" id="4376283at2"/>
<dbReference type="AlphaFoldDB" id="A0A7I9V930"/>
<gene>
    <name evidence="1" type="ORF">nbrc107696_20670</name>
</gene>
<protein>
    <submittedName>
        <fullName evidence="1">Uncharacterized protein</fullName>
    </submittedName>
</protein>
<comment type="caution">
    <text evidence="1">The sequence shown here is derived from an EMBL/GenBank/DDBJ whole genome shotgun (WGS) entry which is preliminary data.</text>
</comment>
<organism evidence="1 2">
    <name type="scientific">Gordonia spumicola</name>
    <dbReference type="NCBI Taxonomy" id="589161"/>
    <lineage>
        <taxon>Bacteria</taxon>
        <taxon>Bacillati</taxon>
        <taxon>Actinomycetota</taxon>
        <taxon>Actinomycetes</taxon>
        <taxon>Mycobacteriales</taxon>
        <taxon>Gordoniaceae</taxon>
        <taxon>Gordonia</taxon>
    </lineage>
</organism>
<reference evidence="2" key="1">
    <citation type="submission" date="2019-06" db="EMBL/GenBank/DDBJ databases">
        <title>Gordonia isolated from sludge of a wastewater treatment plant.</title>
        <authorList>
            <person name="Tamura T."/>
            <person name="Aoyama K."/>
            <person name="Kang Y."/>
            <person name="Saito S."/>
            <person name="Akiyama N."/>
            <person name="Yazawa K."/>
            <person name="Gonoi T."/>
            <person name="Mikami Y."/>
        </authorList>
    </citation>
    <scope>NUCLEOTIDE SEQUENCE [LARGE SCALE GENOMIC DNA]</scope>
    <source>
        <strain evidence="2">NBRC 107696</strain>
    </source>
</reference>
<proteinExistence type="predicted"/>
<evidence type="ECO:0000313" key="1">
    <source>
        <dbReference type="EMBL" id="GEE01621.1"/>
    </source>
</evidence>
<dbReference type="RefSeq" id="WP_161895390.1">
    <property type="nucleotide sequence ID" value="NZ_BJOV01000003.1"/>
</dbReference>
<dbReference type="EMBL" id="BJOV01000003">
    <property type="protein sequence ID" value="GEE01621.1"/>
    <property type="molecule type" value="Genomic_DNA"/>
</dbReference>
<accession>A0A7I9V930</accession>
<sequence length="141" mass="14393">MSEEDGAQQAREAMGLFAKSQEQALKVAGETINRIRGVAGAAADPEELLRQVAELSGAVTGLAGSATGVAGAIAQPLQDFIVQQRKLAETIAKFAEVQAELSGVVAEFAQRQASTVAALEKVTTPVLGLMGAQRAGGETGS</sequence>
<name>A0A7I9V930_9ACTN</name>
<evidence type="ECO:0000313" key="2">
    <source>
        <dbReference type="Proteomes" id="UP000444960"/>
    </source>
</evidence>
<keyword evidence="2" id="KW-1185">Reference proteome</keyword>